<feature type="signal peptide" evidence="2">
    <location>
        <begin position="1"/>
        <end position="24"/>
    </location>
</feature>
<sequence>MASKNLSSTTLLFSLLLLIAVAAAGVPCDQPKTKPAPATPKIKPSPEIPKIIRPSPAVQSAHCPKDTLKFGACTNILGVVGGIIGSPVSSKCCGLVSGLTDAEAAVCLCTAIKANVLGIHLNVPVSLSLLLSSCQKSVPTGYQCK</sequence>
<evidence type="ECO:0000259" key="3">
    <source>
        <dbReference type="SMART" id="SM00499"/>
    </source>
</evidence>
<gene>
    <name evidence="5" type="primary">LOC111004958</name>
</gene>
<feature type="chain" id="PRO_5027081760" evidence="2">
    <location>
        <begin position="25"/>
        <end position="145"/>
    </location>
</feature>
<dbReference type="Gene3D" id="1.10.110.10">
    <property type="entry name" value="Plant lipid-transfer and hydrophobic proteins"/>
    <property type="match status" value="1"/>
</dbReference>
<dbReference type="InterPro" id="IPR027923">
    <property type="entry name" value="Hydrophob_seed_dom"/>
</dbReference>
<keyword evidence="4" id="KW-1185">Reference proteome</keyword>
<name>A0A6J1BRR9_MOMCH</name>
<dbReference type="Proteomes" id="UP000504603">
    <property type="component" value="Unplaced"/>
</dbReference>
<dbReference type="GeneID" id="111004958"/>
<dbReference type="CDD" id="cd01958">
    <property type="entry name" value="HPS_like"/>
    <property type="match status" value="1"/>
</dbReference>
<evidence type="ECO:0000256" key="2">
    <source>
        <dbReference type="SAM" id="SignalP"/>
    </source>
</evidence>
<reference evidence="5" key="1">
    <citation type="submission" date="2025-08" db="UniProtKB">
        <authorList>
            <consortium name="RefSeq"/>
        </authorList>
    </citation>
    <scope>IDENTIFICATION</scope>
    <source>
        <strain evidence="5">OHB3-1</strain>
    </source>
</reference>
<protein>
    <submittedName>
        <fullName evidence="5">Lipid transfer protein EARLI 1-like</fullName>
    </submittedName>
</protein>
<dbReference type="SMART" id="SM00499">
    <property type="entry name" value="AAI"/>
    <property type="match status" value="1"/>
</dbReference>
<dbReference type="AlphaFoldDB" id="A0A6J1BRR9"/>
<dbReference type="InterPro" id="IPR051636">
    <property type="entry name" value="Plant_LTP/defense-related"/>
</dbReference>
<evidence type="ECO:0000313" key="5">
    <source>
        <dbReference type="RefSeq" id="XP_022131974.1"/>
    </source>
</evidence>
<dbReference type="SUPFAM" id="SSF47699">
    <property type="entry name" value="Bifunctional inhibitor/lipid-transfer protein/seed storage 2S albumin"/>
    <property type="match status" value="1"/>
</dbReference>
<organism evidence="4 5">
    <name type="scientific">Momordica charantia</name>
    <name type="common">Bitter gourd</name>
    <name type="synonym">Balsam pear</name>
    <dbReference type="NCBI Taxonomy" id="3673"/>
    <lineage>
        <taxon>Eukaryota</taxon>
        <taxon>Viridiplantae</taxon>
        <taxon>Streptophyta</taxon>
        <taxon>Embryophyta</taxon>
        <taxon>Tracheophyta</taxon>
        <taxon>Spermatophyta</taxon>
        <taxon>Magnoliopsida</taxon>
        <taxon>eudicotyledons</taxon>
        <taxon>Gunneridae</taxon>
        <taxon>Pentapetalae</taxon>
        <taxon>rosids</taxon>
        <taxon>fabids</taxon>
        <taxon>Cucurbitales</taxon>
        <taxon>Cucurbitaceae</taxon>
        <taxon>Momordiceae</taxon>
        <taxon>Momordica</taxon>
    </lineage>
</organism>
<accession>A0A6J1BRR9</accession>
<dbReference type="RefSeq" id="XP_022131974.1">
    <property type="nucleotide sequence ID" value="XM_022276282.1"/>
</dbReference>
<dbReference type="Pfam" id="PF14547">
    <property type="entry name" value="Hydrophob_seed"/>
    <property type="match status" value="1"/>
</dbReference>
<keyword evidence="2" id="KW-0732">Signal</keyword>
<dbReference type="InterPro" id="IPR036312">
    <property type="entry name" value="Bifun_inhib/LTP/seed_sf"/>
</dbReference>
<evidence type="ECO:0000313" key="4">
    <source>
        <dbReference type="Proteomes" id="UP000504603"/>
    </source>
</evidence>
<comment type="similarity">
    <text evidence="1">Belongs to the plant LTP family. PEARLI1 subfamily.</text>
</comment>
<dbReference type="OrthoDB" id="696558at2759"/>
<dbReference type="InterPro" id="IPR016140">
    <property type="entry name" value="Bifunc_inhib/LTP/seed_store"/>
</dbReference>
<dbReference type="PANTHER" id="PTHR31731">
    <property type="match status" value="1"/>
</dbReference>
<proteinExistence type="inferred from homology"/>
<feature type="domain" description="Bifunctional inhibitor/plant lipid transfer protein/seed storage helical" evidence="3">
    <location>
        <begin position="63"/>
        <end position="144"/>
    </location>
</feature>
<evidence type="ECO:0000256" key="1">
    <source>
        <dbReference type="ARBA" id="ARBA00008965"/>
    </source>
</evidence>
<dbReference type="KEGG" id="mcha:111004958"/>